<keyword evidence="7" id="KW-1185">Reference proteome</keyword>
<dbReference type="SUPFAM" id="SSF48498">
    <property type="entry name" value="Tetracyclin repressor-like, C-terminal domain"/>
    <property type="match status" value="1"/>
</dbReference>
<accession>A0A1Q5ZV32</accession>
<feature type="domain" description="HTH tetR-type" evidence="5">
    <location>
        <begin position="12"/>
        <end position="72"/>
    </location>
</feature>
<evidence type="ECO:0000256" key="4">
    <source>
        <dbReference type="PROSITE-ProRule" id="PRU00335"/>
    </source>
</evidence>
<evidence type="ECO:0000313" key="7">
    <source>
        <dbReference type="Proteomes" id="UP000186720"/>
    </source>
</evidence>
<dbReference type="Pfam" id="PF00440">
    <property type="entry name" value="TetR_N"/>
    <property type="match status" value="1"/>
</dbReference>
<dbReference type="InterPro" id="IPR036271">
    <property type="entry name" value="Tet_transcr_reg_TetR-rel_C_sf"/>
</dbReference>
<keyword evidence="1" id="KW-0805">Transcription regulation</keyword>
<dbReference type="InterPro" id="IPR009057">
    <property type="entry name" value="Homeodomain-like_sf"/>
</dbReference>
<dbReference type="OrthoDB" id="594604at2"/>
<dbReference type="EMBL" id="MPPL01000001">
    <property type="protein sequence ID" value="OKS85627.1"/>
    <property type="molecule type" value="Genomic_DNA"/>
</dbReference>
<dbReference type="GO" id="GO:0003677">
    <property type="term" value="F:DNA binding"/>
    <property type="evidence" value="ECO:0007669"/>
    <property type="project" value="UniProtKB-UniRule"/>
</dbReference>
<keyword evidence="2 4" id="KW-0238">DNA-binding</keyword>
<protein>
    <recommendedName>
        <fullName evidence="5">HTH tetR-type domain-containing protein</fullName>
    </recommendedName>
</protein>
<dbReference type="PANTHER" id="PTHR43479:SF11">
    <property type="entry name" value="ACREF_ENVCD OPERON REPRESSOR-RELATED"/>
    <property type="match status" value="1"/>
</dbReference>
<evidence type="ECO:0000259" key="5">
    <source>
        <dbReference type="PROSITE" id="PS50977"/>
    </source>
</evidence>
<organism evidence="6 7">
    <name type="scientific">Mucilaginibacter polytrichastri</name>
    <dbReference type="NCBI Taxonomy" id="1302689"/>
    <lineage>
        <taxon>Bacteria</taxon>
        <taxon>Pseudomonadati</taxon>
        <taxon>Bacteroidota</taxon>
        <taxon>Sphingobacteriia</taxon>
        <taxon>Sphingobacteriales</taxon>
        <taxon>Sphingobacteriaceae</taxon>
        <taxon>Mucilaginibacter</taxon>
    </lineage>
</organism>
<dbReference type="InterPro" id="IPR025996">
    <property type="entry name" value="MT1864/Rv1816-like_C"/>
</dbReference>
<evidence type="ECO:0000256" key="2">
    <source>
        <dbReference type="ARBA" id="ARBA00023125"/>
    </source>
</evidence>
<name>A0A1Q5ZV32_9SPHI</name>
<dbReference type="SUPFAM" id="SSF46689">
    <property type="entry name" value="Homeodomain-like"/>
    <property type="match status" value="1"/>
</dbReference>
<dbReference type="AlphaFoldDB" id="A0A1Q5ZV32"/>
<feature type="DNA-binding region" description="H-T-H motif" evidence="4">
    <location>
        <begin position="35"/>
        <end position="54"/>
    </location>
</feature>
<evidence type="ECO:0000256" key="1">
    <source>
        <dbReference type="ARBA" id="ARBA00023015"/>
    </source>
</evidence>
<evidence type="ECO:0000313" key="6">
    <source>
        <dbReference type="EMBL" id="OKS85627.1"/>
    </source>
</evidence>
<dbReference type="Pfam" id="PF13305">
    <property type="entry name" value="TetR_C_33"/>
    <property type="match status" value="1"/>
</dbReference>
<proteinExistence type="predicted"/>
<dbReference type="STRING" id="1302689.RG47T_1073"/>
<sequence length="198" mass="22530">MGIVERRQRHKDEVKKDIICAAWQMVKTDGWQSLSIRKIADAIEYSVPVIYDHFENKEAILIEFGRTGFQLLTDRILEAKSEHTDPADQIMAIADAYWDFALNNTEHYQLMFGIGMACCEFSKCLPEQLMFAEAVTESIQSMIDKSGTEANACLKYHTFWSVMHGLISIKINGNSVVDIELNKMVLDDAITGFIKNLK</sequence>
<gene>
    <name evidence="6" type="ORF">RG47T_1073</name>
</gene>
<dbReference type="InterPro" id="IPR050624">
    <property type="entry name" value="HTH-type_Tx_Regulator"/>
</dbReference>
<reference evidence="6 7" key="1">
    <citation type="submission" date="2016-11" db="EMBL/GenBank/DDBJ databases">
        <title>Whole Genome Sequencing of Mucilaginibacter polytrichastri RG4-7(T) isolated from the moss sample.</title>
        <authorList>
            <person name="Li Y."/>
        </authorList>
    </citation>
    <scope>NUCLEOTIDE SEQUENCE [LARGE SCALE GENOMIC DNA]</scope>
    <source>
        <strain evidence="6 7">RG4-7</strain>
    </source>
</reference>
<dbReference type="Proteomes" id="UP000186720">
    <property type="component" value="Unassembled WGS sequence"/>
</dbReference>
<dbReference type="PROSITE" id="PS50977">
    <property type="entry name" value="HTH_TETR_2"/>
    <property type="match status" value="1"/>
</dbReference>
<comment type="caution">
    <text evidence="6">The sequence shown here is derived from an EMBL/GenBank/DDBJ whole genome shotgun (WGS) entry which is preliminary data.</text>
</comment>
<evidence type="ECO:0000256" key="3">
    <source>
        <dbReference type="ARBA" id="ARBA00023163"/>
    </source>
</evidence>
<keyword evidence="3" id="KW-0804">Transcription</keyword>
<dbReference type="RefSeq" id="WP_074488431.1">
    <property type="nucleotide sequence ID" value="NZ_FPAM01000001.1"/>
</dbReference>
<dbReference type="InterPro" id="IPR001647">
    <property type="entry name" value="HTH_TetR"/>
</dbReference>
<dbReference type="PANTHER" id="PTHR43479">
    <property type="entry name" value="ACREF/ENVCD OPERON REPRESSOR-RELATED"/>
    <property type="match status" value="1"/>
</dbReference>
<dbReference type="Gene3D" id="1.10.357.10">
    <property type="entry name" value="Tetracycline Repressor, domain 2"/>
    <property type="match status" value="1"/>
</dbReference>